<comment type="caution">
    <text evidence="1">The sequence shown here is derived from an EMBL/GenBank/DDBJ whole genome shotgun (WGS) entry which is preliminary data.</text>
</comment>
<name>A0A6A4NQ06_LUPAL</name>
<evidence type="ECO:0000313" key="1">
    <source>
        <dbReference type="EMBL" id="KAE9594233.1"/>
    </source>
</evidence>
<sequence length="81" mass="9394">MDIRNTCTNLKVVFNFFKYFLNLWVLVDPLGTQEHMGSRLSRYCAGLRRVWVPKWSNGTGLGSTISRPFQTHCHPNLECHP</sequence>
<proteinExistence type="predicted"/>
<evidence type="ECO:0000313" key="2">
    <source>
        <dbReference type="Proteomes" id="UP000447434"/>
    </source>
</evidence>
<dbReference type="AlphaFoldDB" id="A0A6A4NQ06"/>
<organism evidence="1 2">
    <name type="scientific">Lupinus albus</name>
    <name type="common">White lupine</name>
    <name type="synonym">Lupinus termis</name>
    <dbReference type="NCBI Taxonomy" id="3870"/>
    <lineage>
        <taxon>Eukaryota</taxon>
        <taxon>Viridiplantae</taxon>
        <taxon>Streptophyta</taxon>
        <taxon>Embryophyta</taxon>
        <taxon>Tracheophyta</taxon>
        <taxon>Spermatophyta</taxon>
        <taxon>Magnoliopsida</taxon>
        <taxon>eudicotyledons</taxon>
        <taxon>Gunneridae</taxon>
        <taxon>Pentapetalae</taxon>
        <taxon>rosids</taxon>
        <taxon>fabids</taxon>
        <taxon>Fabales</taxon>
        <taxon>Fabaceae</taxon>
        <taxon>Papilionoideae</taxon>
        <taxon>50 kb inversion clade</taxon>
        <taxon>genistoids sensu lato</taxon>
        <taxon>core genistoids</taxon>
        <taxon>Genisteae</taxon>
        <taxon>Lupinus</taxon>
    </lineage>
</organism>
<reference evidence="2" key="1">
    <citation type="journal article" date="2020" name="Nat. Commun.">
        <title>Genome sequence of the cluster root forming white lupin.</title>
        <authorList>
            <person name="Hufnagel B."/>
            <person name="Marques A."/>
            <person name="Soriano A."/>
            <person name="Marques L."/>
            <person name="Divol F."/>
            <person name="Doumas P."/>
            <person name="Sallet E."/>
            <person name="Mancinotti D."/>
            <person name="Carrere S."/>
            <person name="Marande W."/>
            <person name="Arribat S."/>
            <person name="Keller J."/>
            <person name="Huneau C."/>
            <person name="Blein T."/>
            <person name="Aime D."/>
            <person name="Laguerre M."/>
            <person name="Taylor J."/>
            <person name="Schubert V."/>
            <person name="Nelson M."/>
            <person name="Geu-Flores F."/>
            <person name="Crespi M."/>
            <person name="Gallardo-Guerrero K."/>
            <person name="Delaux P.-M."/>
            <person name="Salse J."/>
            <person name="Berges H."/>
            <person name="Guyot R."/>
            <person name="Gouzy J."/>
            <person name="Peret B."/>
        </authorList>
    </citation>
    <scope>NUCLEOTIDE SEQUENCE [LARGE SCALE GENOMIC DNA]</scope>
    <source>
        <strain evidence="2">cv. Amiga</strain>
    </source>
</reference>
<dbReference type="EMBL" id="WOCE01000018">
    <property type="protein sequence ID" value="KAE9594233.1"/>
    <property type="molecule type" value="Genomic_DNA"/>
</dbReference>
<gene>
    <name evidence="1" type="ORF">Lalb_Chr18g0051611</name>
</gene>
<accession>A0A6A4NQ06</accession>
<dbReference type="Proteomes" id="UP000447434">
    <property type="component" value="Chromosome 18"/>
</dbReference>
<protein>
    <submittedName>
        <fullName evidence="1">Uncharacterized protein</fullName>
    </submittedName>
</protein>
<keyword evidence="2" id="KW-1185">Reference proteome</keyword>